<dbReference type="InParanoid" id="T0Q112"/>
<evidence type="ECO:0000313" key="2">
    <source>
        <dbReference type="EMBL" id="EQC27045.1"/>
    </source>
</evidence>
<dbReference type="AlphaFoldDB" id="T0Q112"/>
<feature type="transmembrane region" description="Helical" evidence="1">
    <location>
        <begin position="20"/>
        <end position="49"/>
    </location>
</feature>
<dbReference type="Proteomes" id="UP000030762">
    <property type="component" value="Unassembled WGS sequence"/>
</dbReference>
<keyword evidence="1" id="KW-1133">Transmembrane helix</keyword>
<name>T0Q112_SAPDV</name>
<dbReference type="VEuPathDB" id="FungiDB:SDRG_15159"/>
<accession>T0Q112</accession>
<reference evidence="2 3" key="1">
    <citation type="submission" date="2012-04" db="EMBL/GenBank/DDBJ databases">
        <title>The Genome Sequence of Saprolegnia declina VS20.</title>
        <authorList>
            <consortium name="The Broad Institute Genome Sequencing Platform"/>
            <person name="Russ C."/>
            <person name="Nusbaum C."/>
            <person name="Tyler B."/>
            <person name="van West P."/>
            <person name="Dieguez-Uribeondo J."/>
            <person name="de Bruijn I."/>
            <person name="Tripathy S."/>
            <person name="Jiang R."/>
            <person name="Young S.K."/>
            <person name="Zeng Q."/>
            <person name="Gargeya S."/>
            <person name="Fitzgerald M."/>
            <person name="Haas B."/>
            <person name="Abouelleil A."/>
            <person name="Alvarado L."/>
            <person name="Arachchi H.M."/>
            <person name="Berlin A."/>
            <person name="Chapman S.B."/>
            <person name="Goldberg J."/>
            <person name="Griggs A."/>
            <person name="Gujja S."/>
            <person name="Hansen M."/>
            <person name="Howarth C."/>
            <person name="Imamovic A."/>
            <person name="Larimer J."/>
            <person name="McCowen C."/>
            <person name="Montmayeur A."/>
            <person name="Murphy C."/>
            <person name="Neiman D."/>
            <person name="Pearson M."/>
            <person name="Priest M."/>
            <person name="Roberts A."/>
            <person name="Saif S."/>
            <person name="Shea T."/>
            <person name="Sisk P."/>
            <person name="Sykes S."/>
            <person name="Wortman J."/>
            <person name="Nusbaum C."/>
            <person name="Birren B."/>
        </authorList>
    </citation>
    <scope>NUCLEOTIDE SEQUENCE [LARGE SCALE GENOMIC DNA]</scope>
    <source>
        <strain evidence="2 3">VS20</strain>
    </source>
</reference>
<sequence>MSDNLANASLPLPLVLLLDVASQLASAVALVLICIMAINAPIIAVLCFVGLSIASALCDPETTSLAVAALERLLHTQAPLLQLL</sequence>
<keyword evidence="1" id="KW-0812">Transmembrane</keyword>
<proteinExistence type="predicted"/>
<dbReference type="GeneID" id="19955886"/>
<keyword evidence="1" id="KW-0472">Membrane</keyword>
<evidence type="ECO:0000256" key="1">
    <source>
        <dbReference type="SAM" id="Phobius"/>
    </source>
</evidence>
<keyword evidence="3" id="KW-1185">Reference proteome</keyword>
<dbReference type="EMBL" id="JH767216">
    <property type="protein sequence ID" value="EQC27045.1"/>
    <property type="molecule type" value="Genomic_DNA"/>
</dbReference>
<evidence type="ECO:0000313" key="3">
    <source>
        <dbReference type="Proteomes" id="UP000030762"/>
    </source>
</evidence>
<dbReference type="OMA" id="ICIMAIN"/>
<gene>
    <name evidence="2" type="ORF">SDRG_15159</name>
</gene>
<dbReference type="RefSeq" id="XP_008619545.1">
    <property type="nucleotide sequence ID" value="XM_008621323.1"/>
</dbReference>
<protein>
    <submittedName>
        <fullName evidence="2">Uncharacterized protein</fullName>
    </submittedName>
</protein>
<organism evidence="2 3">
    <name type="scientific">Saprolegnia diclina (strain VS20)</name>
    <dbReference type="NCBI Taxonomy" id="1156394"/>
    <lineage>
        <taxon>Eukaryota</taxon>
        <taxon>Sar</taxon>
        <taxon>Stramenopiles</taxon>
        <taxon>Oomycota</taxon>
        <taxon>Saprolegniomycetes</taxon>
        <taxon>Saprolegniales</taxon>
        <taxon>Saprolegniaceae</taxon>
        <taxon>Saprolegnia</taxon>
    </lineage>
</organism>